<proteinExistence type="predicted"/>
<evidence type="ECO:0000313" key="2">
    <source>
        <dbReference type="EMBL" id="QNO55787.1"/>
    </source>
</evidence>
<dbReference type="GO" id="GO:0010181">
    <property type="term" value="F:FMN binding"/>
    <property type="evidence" value="ECO:0007669"/>
    <property type="project" value="TreeGrafter"/>
</dbReference>
<dbReference type="GO" id="GO:0071513">
    <property type="term" value="C:phosphopantothenoylcysteine decarboxylase complex"/>
    <property type="evidence" value="ECO:0007669"/>
    <property type="project" value="TreeGrafter"/>
</dbReference>
<accession>A0A7G9Z6A3</accession>
<dbReference type="PANTHER" id="PTHR14359:SF19">
    <property type="entry name" value="FLAVOPROTEIN"/>
    <property type="match status" value="1"/>
</dbReference>
<dbReference type="Pfam" id="PF02441">
    <property type="entry name" value="Flavoprotein"/>
    <property type="match status" value="1"/>
</dbReference>
<reference evidence="2" key="1">
    <citation type="submission" date="2020-06" db="EMBL/GenBank/DDBJ databases">
        <title>Unique genomic features of the anaerobic methanotrophic archaea.</title>
        <authorList>
            <person name="Chadwick G.L."/>
            <person name="Skennerton C.T."/>
            <person name="Laso-Perez R."/>
            <person name="Leu A.O."/>
            <person name="Speth D.R."/>
            <person name="Yu H."/>
            <person name="Morgan-Lang C."/>
            <person name="Hatzenpichler R."/>
            <person name="Goudeau D."/>
            <person name="Malmstrom R."/>
            <person name="Brazelton W.J."/>
            <person name="Woyke T."/>
            <person name="Hallam S.J."/>
            <person name="Tyson G.W."/>
            <person name="Wegener G."/>
            <person name="Boetius A."/>
            <person name="Orphan V."/>
        </authorList>
    </citation>
    <scope>NUCLEOTIDE SEQUENCE</scope>
</reference>
<dbReference type="NCBIfam" id="TIGR02699">
    <property type="entry name" value="archaeo_AfpA"/>
    <property type="match status" value="1"/>
</dbReference>
<evidence type="ECO:0000259" key="1">
    <source>
        <dbReference type="Pfam" id="PF02441"/>
    </source>
</evidence>
<dbReference type="GO" id="GO:0004632">
    <property type="term" value="F:phosphopantothenate--cysteine ligase activity"/>
    <property type="evidence" value="ECO:0007669"/>
    <property type="project" value="UniProtKB-EC"/>
</dbReference>
<dbReference type="PANTHER" id="PTHR14359">
    <property type="entry name" value="HOMO-OLIGOMERIC FLAVIN CONTAINING CYS DECARBOXYLASE FAMILY"/>
    <property type="match status" value="1"/>
</dbReference>
<dbReference type="EC" id="6.3.2.5" evidence="2"/>
<dbReference type="SUPFAM" id="SSF52507">
    <property type="entry name" value="Homo-oligomeric flavin-containing Cys decarboxylases, HFCD"/>
    <property type="match status" value="1"/>
</dbReference>
<dbReference type="AlphaFoldDB" id="A0A7G9Z6A3"/>
<dbReference type="GO" id="GO:0004633">
    <property type="term" value="F:phosphopantothenoylcysteine decarboxylase activity"/>
    <property type="evidence" value="ECO:0007669"/>
    <property type="project" value="TreeGrafter"/>
</dbReference>
<feature type="domain" description="Flavoprotein" evidence="1">
    <location>
        <begin position="13"/>
        <end position="188"/>
    </location>
</feature>
<dbReference type="InterPro" id="IPR036551">
    <property type="entry name" value="Flavin_trans-like"/>
</dbReference>
<keyword evidence="2" id="KW-0436">Ligase</keyword>
<dbReference type="InterPro" id="IPR014072">
    <property type="entry name" value="Archaeoflavo_AfpA"/>
</dbReference>
<name>A0A7G9Z6A3_9EURY</name>
<sequence>MEGKSFEEGKHIRIAWGITGSGDKLTECVTFMEQLTKKYNMEVHVYLSKEGVVVLKFYKLLKEVKDYFSKLSTEKGPNAPFLSGKIQLGTYDFVLIAPATANTVAKIAYGIADSLITNSAAQAMKADVPVYIFPVDQKEGEILTTLPNGSDLKLRMRKEDVENVEKLRRMRGITVLSRIGDIEEVVKKI</sequence>
<dbReference type="InterPro" id="IPR003382">
    <property type="entry name" value="Flavoprotein"/>
</dbReference>
<protein>
    <submittedName>
        <fullName evidence="2">Coenzyme A biosynthesis bifunctional protein CoaBC</fullName>
        <ecNumber evidence="2">6.3.2.5</ecNumber>
    </submittedName>
</protein>
<dbReference type="EMBL" id="MT631630">
    <property type="protein sequence ID" value="QNO55787.1"/>
    <property type="molecule type" value="Genomic_DNA"/>
</dbReference>
<dbReference type="Gene3D" id="3.40.50.1950">
    <property type="entry name" value="Flavin prenyltransferase-like"/>
    <property type="match status" value="1"/>
</dbReference>
<dbReference type="GO" id="GO:0015937">
    <property type="term" value="P:coenzyme A biosynthetic process"/>
    <property type="evidence" value="ECO:0007669"/>
    <property type="project" value="TreeGrafter"/>
</dbReference>
<organism evidence="2">
    <name type="scientific">Candidatus Methanophaga sp. ANME-1 ERB7</name>
    <dbReference type="NCBI Taxonomy" id="2759913"/>
    <lineage>
        <taxon>Archaea</taxon>
        <taxon>Methanobacteriati</taxon>
        <taxon>Methanobacteriota</taxon>
        <taxon>Stenosarchaea group</taxon>
        <taxon>Methanomicrobia</taxon>
        <taxon>Candidatus Methanophagales</taxon>
        <taxon>Candidatus Methanophagaceae</taxon>
        <taxon>Candidatus Methanophaga</taxon>
    </lineage>
</organism>
<gene>
    <name evidence="2" type="primary">coaBC</name>
    <name evidence="2" type="ORF">LEBEIBBM_00002</name>
</gene>